<dbReference type="InterPro" id="IPR005921">
    <property type="entry name" value="HutH"/>
</dbReference>
<comment type="caution">
    <text evidence="10">The sequence shown here is derived from an EMBL/GenBank/DDBJ whole genome shotgun (WGS) entry which is preliminary data.</text>
</comment>
<dbReference type="Gene3D" id="1.20.200.10">
    <property type="entry name" value="Fumarase/aspartase (Central domain)"/>
    <property type="match status" value="1"/>
</dbReference>
<dbReference type="EMBL" id="PNIL01000058">
    <property type="protein sequence ID" value="PMP67060.1"/>
    <property type="molecule type" value="Genomic_DNA"/>
</dbReference>
<dbReference type="NCBIfam" id="TIGR01225">
    <property type="entry name" value="hutH"/>
    <property type="match status" value="1"/>
</dbReference>
<evidence type="ECO:0000313" key="11">
    <source>
        <dbReference type="Proteomes" id="UP000237040"/>
    </source>
</evidence>
<dbReference type="GO" id="GO:0005737">
    <property type="term" value="C:cytoplasm"/>
    <property type="evidence" value="ECO:0007669"/>
    <property type="project" value="UniProtKB-SubCell"/>
</dbReference>
<dbReference type="PANTHER" id="PTHR10362">
    <property type="entry name" value="HISTIDINE AMMONIA-LYASE"/>
    <property type="match status" value="1"/>
</dbReference>
<dbReference type="PROSITE" id="PS00488">
    <property type="entry name" value="PAL_HISTIDASE"/>
    <property type="match status" value="1"/>
</dbReference>
<proteinExistence type="inferred from homology"/>
<dbReference type="GO" id="GO:0004397">
    <property type="term" value="F:histidine ammonia-lyase activity"/>
    <property type="evidence" value="ECO:0007669"/>
    <property type="project" value="UniProtKB-UniRule"/>
</dbReference>
<reference evidence="10 11" key="1">
    <citation type="submission" date="2018-01" db="EMBL/GenBank/DDBJ databases">
        <title>Metagenomic assembled genomes from two thermal pools in the Uzon Caldera, Kamchatka, Russia.</title>
        <authorList>
            <person name="Wilkins L."/>
            <person name="Ettinger C."/>
        </authorList>
    </citation>
    <scope>NUCLEOTIDE SEQUENCE [LARGE SCALE GENOMIC DNA]</scope>
    <source>
        <strain evidence="10">ZAV-07</strain>
    </source>
</reference>
<dbReference type="InterPro" id="IPR008948">
    <property type="entry name" value="L-Aspartase-like"/>
</dbReference>
<dbReference type="AlphaFoldDB" id="A0A2J6WE03"/>
<evidence type="ECO:0000256" key="8">
    <source>
        <dbReference type="RuleBase" id="RU004479"/>
    </source>
</evidence>
<dbReference type="CDD" id="cd00332">
    <property type="entry name" value="PAL-HAL"/>
    <property type="match status" value="1"/>
</dbReference>
<comment type="similarity">
    <text evidence="7">Belongs to the PAL/histidase family.</text>
</comment>
<comment type="catalytic activity">
    <reaction evidence="5 8">
        <text>L-histidine = trans-urocanate + NH4(+)</text>
        <dbReference type="Rhea" id="RHEA:21232"/>
        <dbReference type="ChEBI" id="CHEBI:17771"/>
        <dbReference type="ChEBI" id="CHEBI:28938"/>
        <dbReference type="ChEBI" id="CHEBI:57595"/>
        <dbReference type="EC" id="4.3.1.3"/>
    </reaction>
</comment>
<dbReference type="InterPro" id="IPR024083">
    <property type="entry name" value="Fumarase/histidase_N"/>
</dbReference>
<evidence type="ECO:0000256" key="7">
    <source>
        <dbReference type="RuleBase" id="RU003954"/>
    </source>
</evidence>
<evidence type="ECO:0000256" key="3">
    <source>
        <dbReference type="ARBA" id="ARBA00022808"/>
    </source>
</evidence>
<evidence type="ECO:0000256" key="4">
    <source>
        <dbReference type="ARBA" id="ARBA00023239"/>
    </source>
</evidence>
<accession>A0A2J6WE03</accession>
<keyword evidence="3 8" id="KW-0369">Histidine metabolism</keyword>
<dbReference type="GO" id="GO:0019556">
    <property type="term" value="P:L-histidine catabolic process to glutamate and formamide"/>
    <property type="evidence" value="ECO:0007669"/>
    <property type="project" value="UniProtKB-UniPathway"/>
</dbReference>
<gene>
    <name evidence="10" type="primary">hutH</name>
    <name evidence="10" type="ORF">C0189_04005</name>
</gene>
<dbReference type="InterPro" id="IPR022313">
    <property type="entry name" value="Phe/His_NH3-lyase_AS"/>
</dbReference>
<name>A0A2J6WE03_9BACT</name>
<keyword evidence="4 7" id="KW-0456">Lyase</keyword>
<evidence type="ECO:0000256" key="1">
    <source>
        <dbReference type="ARBA" id="ARBA00005113"/>
    </source>
</evidence>
<dbReference type="Pfam" id="PF00221">
    <property type="entry name" value="Lyase_aromatic"/>
    <property type="match status" value="1"/>
</dbReference>
<dbReference type="UniPathway" id="UPA00379">
    <property type="reaction ID" value="UER00549"/>
</dbReference>
<evidence type="ECO:0000256" key="2">
    <source>
        <dbReference type="ARBA" id="ARBA00012994"/>
    </source>
</evidence>
<dbReference type="Gene3D" id="1.10.275.10">
    <property type="entry name" value="Fumarase/aspartase (N-terminal domain)"/>
    <property type="match status" value="1"/>
</dbReference>
<protein>
    <recommendedName>
        <fullName evidence="2 6">Histidine ammonia-lyase</fullName>
        <ecNumber evidence="2 6">4.3.1.3</ecNumber>
    </recommendedName>
</protein>
<comment type="subcellular location">
    <subcellularLocation>
        <location evidence="9">Cytoplasm</location>
    </subcellularLocation>
</comment>
<dbReference type="RefSeq" id="WP_424586790.1">
    <property type="nucleotide sequence ID" value="NZ_JBNAUB010000012.1"/>
</dbReference>
<dbReference type="EC" id="4.3.1.3" evidence="2 6"/>
<dbReference type="NCBIfam" id="NF006871">
    <property type="entry name" value="PRK09367.1"/>
    <property type="match status" value="1"/>
</dbReference>
<comment type="pathway">
    <text evidence="1 8">Amino-acid degradation; L-histidine degradation into L-glutamate; N-formimidoyl-L-glutamate from L-histidine: step 1/3.</text>
</comment>
<evidence type="ECO:0000256" key="6">
    <source>
        <dbReference type="NCBIfam" id="TIGR01225"/>
    </source>
</evidence>
<dbReference type="FunFam" id="1.10.275.10:FF:000005">
    <property type="entry name" value="Histidine ammonia-lyase"/>
    <property type="match status" value="1"/>
</dbReference>
<dbReference type="Proteomes" id="UP000237040">
    <property type="component" value="Unassembled WGS sequence"/>
</dbReference>
<sequence>MKNSISIDGHNLTIGDVVKVSNDFYEVSIKKDALKRVEKSSEIVERIVKENRPVYGINTGFGKLAEVTIGQDELSQLQENLILSHSSGIGEPFNENEVRAAILVRANSLSKGYSGIRKETLEKLIEILNKRIYPYVPLYGSVGASGDLAPLAHIALLLLGKGRVLKDRRIENFSEVYSFYGFKPLKNFSPKEGLALINGTSFEAGVSTLLVYEANYLFNVAIKSVATVFEALRGLTSAFDHRIHEVRNSKSQKLVSEKFLEVIKESKLVNTSSKVQDAYTLRCIPQVYGAVFENISYIESFLQREINASTDNPLIFEDGTVISGGNFHAQPLSFLMDLFSIILTSLSSMIERQINRALNPTLSGLKPFLANNPGVESGMMILQYTAASLVSENKVLSHPASVDSIPVSADQEDFVSMGMNAVIKARKVLDNLRKVIAIELIVGTQALEMVLKEENNYNIMGSGTKEIFEKVRSLVKFANTDRIFSIDIELVESALKNHSL</sequence>
<dbReference type="InterPro" id="IPR001106">
    <property type="entry name" value="Aromatic_Lyase"/>
</dbReference>
<evidence type="ECO:0000256" key="5">
    <source>
        <dbReference type="ARBA" id="ARBA00049269"/>
    </source>
</evidence>
<dbReference type="GO" id="GO:0019557">
    <property type="term" value="P:L-histidine catabolic process to glutamate and formate"/>
    <property type="evidence" value="ECO:0007669"/>
    <property type="project" value="UniProtKB-UniPathway"/>
</dbReference>
<dbReference type="SUPFAM" id="SSF48557">
    <property type="entry name" value="L-aspartase-like"/>
    <property type="match status" value="1"/>
</dbReference>
<organism evidence="10 11">
    <name type="scientific">Caldisericum exile</name>
    <dbReference type="NCBI Taxonomy" id="693075"/>
    <lineage>
        <taxon>Bacteria</taxon>
        <taxon>Pseudomonadati</taxon>
        <taxon>Caldisericota/Cryosericota group</taxon>
        <taxon>Caldisericota</taxon>
        <taxon>Caldisericia</taxon>
        <taxon>Caldisericales</taxon>
        <taxon>Caldisericaceae</taxon>
        <taxon>Caldisericum</taxon>
    </lineage>
</organism>
<evidence type="ECO:0000256" key="9">
    <source>
        <dbReference type="RuleBase" id="RU004480"/>
    </source>
</evidence>
<evidence type="ECO:0000313" key="10">
    <source>
        <dbReference type="EMBL" id="PMP67060.1"/>
    </source>
</evidence>